<dbReference type="EnsemblMetazoa" id="MDOA015450-RA">
    <property type="protein sequence ID" value="MDOA015450-PA"/>
    <property type="gene ID" value="MDOA015450"/>
</dbReference>
<dbReference type="PANTHER" id="PTHR12461:SF43">
    <property type="entry name" value="HSPB1-ASSOCIATED PROTEIN 1"/>
    <property type="match status" value="1"/>
</dbReference>
<dbReference type="RefSeq" id="XP_005184601.1">
    <property type="nucleotide sequence ID" value="XM_005184544.3"/>
</dbReference>
<evidence type="ECO:0000259" key="4">
    <source>
        <dbReference type="PROSITE" id="PS51184"/>
    </source>
</evidence>
<dbReference type="AlphaFoldDB" id="A0A1I8NIC4"/>
<keyword evidence="2" id="KW-0963">Cytoplasm</keyword>
<name>A0A1I8NIC4_MUSDO</name>
<dbReference type="PANTHER" id="PTHR12461">
    <property type="entry name" value="HYPOXIA-INDUCIBLE FACTOR 1 ALPHA INHIBITOR-RELATED"/>
    <property type="match status" value="1"/>
</dbReference>
<dbReference type="SUPFAM" id="SSF51197">
    <property type="entry name" value="Clavaminate synthase-like"/>
    <property type="match status" value="1"/>
</dbReference>
<dbReference type="GO" id="GO:0005737">
    <property type="term" value="C:cytoplasm"/>
    <property type="evidence" value="ECO:0007669"/>
    <property type="project" value="UniProtKB-SubCell"/>
</dbReference>
<dbReference type="Pfam" id="PF13621">
    <property type="entry name" value="Cupin_8"/>
    <property type="match status" value="1"/>
</dbReference>
<dbReference type="SMART" id="SM00558">
    <property type="entry name" value="JmjC"/>
    <property type="match status" value="1"/>
</dbReference>
<gene>
    <name evidence="5" type="primary">101899236</name>
    <name evidence="7" type="synonym">LOC101899236</name>
</gene>
<dbReference type="STRING" id="7370.A0A1I8NIC4"/>
<organism evidence="5">
    <name type="scientific">Musca domestica</name>
    <name type="common">House fly</name>
    <dbReference type="NCBI Taxonomy" id="7370"/>
    <lineage>
        <taxon>Eukaryota</taxon>
        <taxon>Metazoa</taxon>
        <taxon>Ecdysozoa</taxon>
        <taxon>Arthropoda</taxon>
        <taxon>Hexapoda</taxon>
        <taxon>Insecta</taxon>
        <taxon>Pterygota</taxon>
        <taxon>Neoptera</taxon>
        <taxon>Endopterygota</taxon>
        <taxon>Diptera</taxon>
        <taxon>Brachycera</taxon>
        <taxon>Muscomorpha</taxon>
        <taxon>Muscoidea</taxon>
        <taxon>Muscidae</taxon>
        <taxon>Musca</taxon>
    </lineage>
</organism>
<dbReference type="VEuPathDB" id="VectorBase:MDOMA2_020266"/>
<evidence type="ECO:0000256" key="3">
    <source>
        <dbReference type="ARBA" id="ARBA00037342"/>
    </source>
</evidence>
<evidence type="ECO:0000256" key="1">
    <source>
        <dbReference type="ARBA" id="ARBA00004496"/>
    </source>
</evidence>
<protein>
    <submittedName>
        <fullName evidence="7">HSPB1-associated protein 1 homolog</fullName>
    </submittedName>
</protein>
<dbReference type="InterPro" id="IPR041667">
    <property type="entry name" value="Cupin_8"/>
</dbReference>
<dbReference type="Gene3D" id="2.60.120.650">
    <property type="entry name" value="Cupin"/>
    <property type="match status" value="1"/>
</dbReference>
<dbReference type="PROSITE" id="PS51184">
    <property type="entry name" value="JMJC"/>
    <property type="match status" value="1"/>
</dbReference>
<dbReference type="KEGG" id="mde:101899236"/>
<evidence type="ECO:0000313" key="5">
    <source>
        <dbReference type="EnsemblMetazoa" id="MDOA015450-PA"/>
    </source>
</evidence>
<comment type="function">
    <text evidence="3">May play a role in cellular stress response.</text>
</comment>
<dbReference type="Proteomes" id="UP001652621">
    <property type="component" value="Unplaced"/>
</dbReference>
<reference evidence="7" key="2">
    <citation type="submission" date="2025-04" db="UniProtKB">
        <authorList>
            <consortium name="RefSeq"/>
        </authorList>
    </citation>
    <scope>IDENTIFICATION</scope>
    <source>
        <strain evidence="7">Aabys</strain>
    </source>
</reference>
<keyword evidence="6" id="KW-1185">Reference proteome</keyword>
<dbReference type="OrthoDB" id="438164at2759"/>
<reference evidence="5" key="1">
    <citation type="submission" date="2020-05" db="UniProtKB">
        <authorList>
            <consortium name="EnsemblMetazoa"/>
        </authorList>
    </citation>
    <scope>IDENTIFICATION</scope>
    <source>
        <strain evidence="5">Aabys</strain>
    </source>
</reference>
<evidence type="ECO:0000313" key="6">
    <source>
        <dbReference type="Proteomes" id="UP001652621"/>
    </source>
</evidence>
<accession>A0A1I8NIC4</accession>
<evidence type="ECO:0000256" key="2">
    <source>
        <dbReference type="ARBA" id="ARBA00022490"/>
    </source>
</evidence>
<sequence length="404" mass="47408">MDQRQDSLNLRELILNTRAPIVLKNYDHQWNCFKDGLKSWCKHLDELCPDLLQFERIALDETCEPQWERKRTIKEMTALQFLDEHANDCSYWSGLNYKRKNEFPAECSKGIDFGCFGFPHATDDCTFWLSSKGANTPCHYDTYGCNIVVQVFGRKSWLLFPPNNSVLTPTRIPYEESSIYCKENLYAPNAWECGKLGNLKGQCYRCILEPNDVLIVPKHWWHYVEAIEISLSVNAWIPLNCDIDNQIEECITKQIMETFMQNSSDNIKSFVLNPNELTSFTNNEDLFDILEYLLEQKLCEKSQDKCAKGNVIRYQYQYLNESKVEVLKHSFTDLYEVPVMSDDEWRQYLKSQSFRLHLLTGKKDNKSRLRDIQEAMLNSLCSPTVVETIKKELFCRYSELKNNK</sequence>
<feature type="domain" description="JmjC" evidence="4">
    <location>
        <begin position="89"/>
        <end position="252"/>
    </location>
</feature>
<proteinExistence type="predicted"/>
<dbReference type="eggNOG" id="KOG2132">
    <property type="taxonomic scope" value="Eukaryota"/>
</dbReference>
<dbReference type="VEuPathDB" id="VectorBase:MDOA015450"/>
<dbReference type="InterPro" id="IPR003347">
    <property type="entry name" value="JmjC_dom"/>
</dbReference>
<comment type="subcellular location">
    <subcellularLocation>
        <location evidence="1">Cytoplasm</location>
    </subcellularLocation>
</comment>
<evidence type="ECO:0000313" key="7">
    <source>
        <dbReference type="RefSeq" id="XP_005184601.1"/>
    </source>
</evidence>